<gene>
    <name evidence="5" type="ORF">BG258_01615</name>
</gene>
<comment type="similarity">
    <text evidence="2">Belongs to the ROK (NagC/XylR) family.</text>
</comment>
<sequence>MKKQDQVQMRRQNKYIVLDAIRQMAPISRIQLSKYTKMSPTTITRIVQELEAEGFILEGVSEETAIGRRPTLIHMREDALYTIGIEIDCFTIRLGILDFLGKLIAFQEIKCSIKHRYEEAIHLLKRSIVTIMSEYQIAQGKLLGIGIGVPGVINNEEGIIVSSEQLKWENCRIREDLNGVFDCEVIVDNELKMQIIAEIGDIYTPLYSNCILVGMGTGVGASILLNGEVYRGIQNKAGEISHITINPFGEMCHCGKRGCLSMYISEVSLLNRTPKNLNIQSIEEILQCVDQGEQWAVDIQQDVATYLAIAINNLVCLYEPEAVIVSGEIIEHNVTFQKLFSEKCKQYIWKELQPHFVLQFSNQLKEGVVKGAALQAQKQLLSV</sequence>
<dbReference type="InterPro" id="IPR036388">
    <property type="entry name" value="WH-like_DNA-bd_sf"/>
</dbReference>
<evidence type="ECO:0000256" key="2">
    <source>
        <dbReference type="ARBA" id="ARBA00006479"/>
    </source>
</evidence>
<organism evidence="5 6">
    <name type="scientific">Lysinibacillus fusiformis</name>
    <dbReference type="NCBI Taxonomy" id="28031"/>
    <lineage>
        <taxon>Bacteria</taxon>
        <taxon>Bacillati</taxon>
        <taxon>Bacillota</taxon>
        <taxon>Bacilli</taxon>
        <taxon>Bacillales</taxon>
        <taxon>Bacillaceae</taxon>
        <taxon>Lysinibacillus</taxon>
    </lineage>
</organism>
<dbReference type="RefSeq" id="WP_069479934.1">
    <property type="nucleotide sequence ID" value="NZ_CP130331.1"/>
</dbReference>
<dbReference type="OrthoDB" id="9796533at2"/>
<comment type="function">
    <text evidence="1">Transcriptional repressor of xylose-utilizing enzymes.</text>
</comment>
<comment type="caution">
    <text evidence="5">The sequence shown here is derived from an EMBL/GenBank/DDBJ whole genome shotgun (WGS) entry which is preliminary data.</text>
</comment>
<evidence type="ECO:0000256" key="1">
    <source>
        <dbReference type="ARBA" id="ARBA00002486"/>
    </source>
</evidence>
<evidence type="ECO:0000313" key="6">
    <source>
        <dbReference type="Proteomes" id="UP000094784"/>
    </source>
</evidence>
<dbReference type="Gene3D" id="3.30.420.40">
    <property type="match status" value="2"/>
</dbReference>
<dbReference type="GO" id="GO:0003700">
    <property type="term" value="F:DNA-binding transcription factor activity"/>
    <property type="evidence" value="ECO:0007669"/>
    <property type="project" value="InterPro"/>
</dbReference>
<feature type="domain" description="HTH marR-type" evidence="4">
    <location>
        <begin position="14"/>
        <end position="56"/>
    </location>
</feature>
<dbReference type="InterPro" id="IPR036390">
    <property type="entry name" value="WH_DNA-bd_sf"/>
</dbReference>
<keyword evidence="3" id="KW-0859">Xylose metabolism</keyword>
<dbReference type="Pfam" id="PF01047">
    <property type="entry name" value="MarR"/>
    <property type="match status" value="1"/>
</dbReference>
<name>A0A1E4R2L2_9BACI</name>
<dbReference type="GO" id="GO:0042732">
    <property type="term" value="P:D-xylose metabolic process"/>
    <property type="evidence" value="ECO:0007669"/>
    <property type="project" value="UniProtKB-KW"/>
</dbReference>
<keyword evidence="5" id="KW-0418">Kinase</keyword>
<keyword evidence="5" id="KW-0808">Transferase</keyword>
<dbReference type="AlphaFoldDB" id="A0A1E4R2L2"/>
<keyword evidence="3" id="KW-0119">Carbohydrate metabolism</keyword>
<evidence type="ECO:0000313" key="5">
    <source>
        <dbReference type="EMBL" id="ODV54671.1"/>
    </source>
</evidence>
<dbReference type="Gene3D" id="1.10.10.10">
    <property type="entry name" value="Winged helix-like DNA-binding domain superfamily/Winged helix DNA-binding domain"/>
    <property type="match status" value="1"/>
</dbReference>
<dbReference type="SUPFAM" id="SSF53067">
    <property type="entry name" value="Actin-like ATPase domain"/>
    <property type="match status" value="1"/>
</dbReference>
<dbReference type="InterPro" id="IPR043129">
    <property type="entry name" value="ATPase_NBD"/>
</dbReference>
<dbReference type="Proteomes" id="UP000094784">
    <property type="component" value="Unassembled WGS sequence"/>
</dbReference>
<dbReference type="GO" id="GO:0016301">
    <property type="term" value="F:kinase activity"/>
    <property type="evidence" value="ECO:0007669"/>
    <property type="project" value="UniProtKB-KW"/>
</dbReference>
<dbReference type="PANTHER" id="PTHR18964">
    <property type="entry name" value="ROK (REPRESSOR, ORF, KINASE) FAMILY"/>
    <property type="match status" value="1"/>
</dbReference>
<dbReference type="SUPFAM" id="SSF46785">
    <property type="entry name" value="Winged helix' DNA-binding domain"/>
    <property type="match status" value="1"/>
</dbReference>
<proteinExistence type="inferred from homology"/>
<dbReference type="EMBL" id="MECQ01000001">
    <property type="protein sequence ID" value="ODV54671.1"/>
    <property type="molecule type" value="Genomic_DNA"/>
</dbReference>
<dbReference type="InterPro" id="IPR000835">
    <property type="entry name" value="HTH_MarR-typ"/>
</dbReference>
<reference evidence="5 6" key="1">
    <citation type="submission" date="2016-09" db="EMBL/GenBank/DDBJ databases">
        <title>Draft genome sequence of the soil isolate, Lysinibacillus fusiformis M5, a potential hypoxanthine producer.</title>
        <authorList>
            <person name="Gallegos-Monterrosa R."/>
            <person name="Maroti G."/>
            <person name="Balint B."/>
            <person name="Kovacs A.T."/>
        </authorList>
    </citation>
    <scope>NUCLEOTIDE SEQUENCE [LARGE SCALE GENOMIC DNA]</scope>
    <source>
        <strain evidence="5 6">M5</strain>
    </source>
</reference>
<accession>A0A1E4R2L2</accession>
<evidence type="ECO:0000259" key="4">
    <source>
        <dbReference type="Pfam" id="PF01047"/>
    </source>
</evidence>
<evidence type="ECO:0000256" key="3">
    <source>
        <dbReference type="ARBA" id="ARBA00022629"/>
    </source>
</evidence>
<dbReference type="InterPro" id="IPR000600">
    <property type="entry name" value="ROK"/>
</dbReference>
<protein>
    <submittedName>
        <fullName evidence="5">Sugar kinase</fullName>
    </submittedName>
</protein>
<dbReference type="PANTHER" id="PTHR18964:SF149">
    <property type="entry name" value="BIFUNCTIONAL UDP-N-ACETYLGLUCOSAMINE 2-EPIMERASE_N-ACETYLMANNOSAMINE KINASE"/>
    <property type="match status" value="1"/>
</dbReference>
<dbReference type="Pfam" id="PF00480">
    <property type="entry name" value="ROK"/>
    <property type="match status" value="1"/>
</dbReference>